<dbReference type="Pfam" id="PF02673">
    <property type="entry name" value="BacA"/>
    <property type="match status" value="1"/>
</dbReference>
<comment type="miscellaneous">
    <text evidence="14">Bacitracin is thought to be involved in the inhibition of peptidoglycan synthesis by sequestering undecaprenyl diphosphate, thereby reducing the pool of lipid carrier available.</text>
</comment>
<evidence type="ECO:0000256" key="1">
    <source>
        <dbReference type="ARBA" id="ARBA00004651"/>
    </source>
</evidence>
<evidence type="ECO:0000256" key="8">
    <source>
        <dbReference type="ARBA" id="ARBA00022989"/>
    </source>
</evidence>
<keyword evidence="9 14" id="KW-0472">Membrane</keyword>
<evidence type="ECO:0000256" key="11">
    <source>
        <dbReference type="ARBA" id="ARBA00032707"/>
    </source>
</evidence>
<evidence type="ECO:0000256" key="7">
    <source>
        <dbReference type="ARBA" id="ARBA00022801"/>
    </source>
</evidence>
<protein>
    <recommendedName>
        <fullName evidence="4 14">Undecaprenyl-diphosphatase</fullName>
        <ecNumber evidence="3 14">3.6.1.27</ecNumber>
    </recommendedName>
    <alternativeName>
        <fullName evidence="12 14">Bacitracin resistance protein</fullName>
    </alternativeName>
    <alternativeName>
        <fullName evidence="11 14">Undecaprenyl pyrophosphate phosphatase</fullName>
    </alternativeName>
</protein>
<dbReference type="GO" id="GO:0050380">
    <property type="term" value="F:undecaprenyl-diphosphatase activity"/>
    <property type="evidence" value="ECO:0007669"/>
    <property type="project" value="UniProtKB-UniRule"/>
</dbReference>
<evidence type="ECO:0000256" key="5">
    <source>
        <dbReference type="ARBA" id="ARBA00022475"/>
    </source>
</evidence>
<keyword evidence="16" id="KW-1185">Reference proteome</keyword>
<dbReference type="Proteomes" id="UP000594001">
    <property type="component" value="Chromosome"/>
</dbReference>
<accession>A0A7L9RS37</accession>
<dbReference type="GO" id="GO:0008360">
    <property type="term" value="P:regulation of cell shape"/>
    <property type="evidence" value="ECO:0007669"/>
    <property type="project" value="UniProtKB-KW"/>
</dbReference>
<evidence type="ECO:0000256" key="14">
    <source>
        <dbReference type="HAMAP-Rule" id="MF_01006"/>
    </source>
</evidence>
<evidence type="ECO:0000313" key="15">
    <source>
        <dbReference type="EMBL" id="QOL19361.1"/>
    </source>
</evidence>
<comment type="similarity">
    <text evidence="2 14">Belongs to the UppP family.</text>
</comment>
<keyword evidence="10 14" id="KW-0046">Antibiotic resistance</keyword>
<dbReference type="GO" id="GO:0005886">
    <property type="term" value="C:plasma membrane"/>
    <property type="evidence" value="ECO:0007669"/>
    <property type="project" value="UniProtKB-SubCell"/>
</dbReference>
<comment type="function">
    <text evidence="14">Catalyzes the dephosphorylation of undecaprenyl diphosphate (UPP). Confers resistance to bacitracin.</text>
</comment>
<comment type="subcellular location">
    <subcellularLocation>
        <location evidence="1 14">Cell membrane</location>
        <topology evidence="1 14">Multi-pass membrane protein</topology>
    </subcellularLocation>
</comment>
<keyword evidence="7 14" id="KW-0378">Hydrolase</keyword>
<feature type="transmembrane region" description="Helical" evidence="14">
    <location>
        <begin position="140"/>
        <end position="160"/>
    </location>
</feature>
<keyword evidence="5 14" id="KW-1003">Cell membrane</keyword>
<feature type="transmembrane region" description="Helical" evidence="14">
    <location>
        <begin position="37"/>
        <end position="56"/>
    </location>
</feature>
<sequence>MLTLLAIIQGIAEFLPVSSTAHLIIIAKYFGNIYPGVHYLVVLHVGSMVAIMLYFWKDLWRILLGWLGLFKGQVSDHFHLSISIVIGTIPVMIVGLFLFKIIEKPQNTPYIIGLNSIIFGALLYLADLRKKSDKPILKMSYIDALLIGAAQAFALLPGASRSGSCMMAARALGYSRVDSTRFAFLLGIPAILGASVLKLTDINWDDPTVDIELFAYGSLISFAVSYFVIVMMMRLLERISFLPFALYRIVVGILLLMFF</sequence>
<evidence type="ECO:0000256" key="6">
    <source>
        <dbReference type="ARBA" id="ARBA00022692"/>
    </source>
</evidence>
<keyword evidence="6 14" id="KW-0812">Transmembrane</keyword>
<evidence type="ECO:0000256" key="2">
    <source>
        <dbReference type="ARBA" id="ARBA00010621"/>
    </source>
</evidence>
<evidence type="ECO:0000256" key="3">
    <source>
        <dbReference type="ARBA" id="ARBA00012374"/>
    </source>
</evidence>
<feature type="transmembrane region" description="Helical" evidence="14">
    <location>
        <begin position="108"/>
        <end position="128"/>
    </location>
</feature>
<evidence type="ECO:0000256" key="12">
    <source>
        <dbReference type="ARBA" id="ARBA00032932"/>
    </source>
</evidence>
<dbReference type="InterPro" id="IPR003824">
    <property type="entry name" value="UppP"/>
</dbReference>
<comment type="catalytic activity">
    <reaction evidence="13 14">
        <text>di-trans,octa-cis-undecaprenyl diphosphate + H2O = di-trans,octa-cis-undecaprenyl phosphate + phosphate + H(+)</text>
        <dbReference type="Rhea" id="RHEA:28094"/>
        <dbReference type="ChEBI" id="CHEBI:15377"/>
        <dbReference type="ChEBI" id="CHEBI:15378"/>
        <dbReference type="ChEBI" id="CHEBI:43474"/>
        <dbReference type="ChEBI" id="CHEBI:58405"/>
        <dbReference type="ChEBI" id="CHEBI:60392"/>
        <dbReference type="EC" id="3.6.1.27"/>
    </reaction>
</comment>
<dbReference type="GO" id="GO:0071555">
    <property type="term" value="P:cell wall organization"/>
    <property type="evidence" value="ECO:0007669"/>
    <property type="project" value="UniProtKB-KW"/>
</dbReference>
<evidence type="ECO:0000256" key="13">
    <source>
        <dbReference type="ARBA" id="ARBA00047594"/>
    </source>
</evidence>
<dbReference type="PANTHER" id="PTHR30622">
    <property type="entry name" value="UNDECAPRENYL-DIPHOSPHATASE"/>
    <property type="match status" value="1"/>
</dbReference>
<dbReference type="PANTHER" id="PTHR30622:SF4">
    <property type="entry name" value="UNDECAPRENYL-DIPHOSPHATASE"/>
    <property type="match status" value="1"/>
</dbReference>
<dbReference type="GO" id="GO:0046677">
    <property type="term" value="P:response to antibiotic"/>
    <property type="evidence" value="ECO:0007669"/>
    <property type="project" value="UniProtKB-UniRule"/>
</dbReference>
<name>A0A7L9RS37_9PROT</name>
<dbReference type="AlphaFoldDB" id="A0A7L9RS37"/>
<dbReference type="HAMAP" id="MF_01006">
    <property type="entry name" value="Undec_diphosphatase"/>
    <property type="match status" value="1"/>
</dbReference>
<organism evidence="15 16">
    <name type="scientific">Candidatus Bodocaedibacter vickermanii</name>
    <dbReference type="NCBI Taxonomy" id="2741701"/>
    <lineage>
        <taxon>Bacteria</taxon>
        <taxon>Pseudomonadati</taxon>
        <taxon>Pseudomonadota</taxon>
        <taxon>Alphaproteobacteria</taxon>
        <taxon>Holosporales</taxon>
        <taxon>Candidatus Paracaedibacteraceae</taxon>
        <taxon>Candidatus Bodocaedibacter</taxon>
    </lineage>
</organism>
<proteinExistence type="inferred from homology"/>
<dbReference type="EC" id="3.6.1.27" evidence="3 14"/>
<reference evidence="15 16" key="1">
    <citation type="submission" date="2020-06" db="EMBL/GenBank/DDBJ databases">
        <title>The endosymbiont of the kinetoplastid Bodo saltans is a Paracaedibacter-like alpha-proteobacterium possessing a putative toxin-antitoxin system.</title>
        <authorList>
            <person name="Midha S."/>
            <person name="Rigden D.J."/>
            <person name="Siozios S."/>
            <person name="Hurst G.D.D."/>
            <person name="Jackson A.P."/>
        </authorList>
    </citation>
    <scope>NUCLEOTIDE SEQUENCE [LARGE SCALE GENOMIC DNA]</scope>
    <source>
        <strain evidence="15">Lake Konstanz</strain>
    </source>
</reference>
<dbReference type="KEGG" id="pbal:CPBP_00113"/>
<evidence type="ECO:0000256" key="4">
    <source>
        <dbReference type="ARBA" id="ARBA00021581"/>
    </source>
</evidence>
<keyword evidence="14" id="KW-0573">Peptidoglycan synthesis</keyword>
<feature type="transmembrane region" description="Helical" evidence="14">
    <location>
        <begin position="213"/>
        <end position="233"/>
    </location>
</feature>
<evidence type="ECO:0000256" key="10">
    <source>
        <dbReference type="ARBA" id="ARBA00023251"/>
    </source>
</evidence>
<dbReference type="RefSeq" id="WP_350332115.1">
    <property type="nucleotide sequence ID" value="NZ_CP054719.1"/>
</dbReference>
<keyword evidence="14" id="KW-0961">Cell wall biogenesis/degradation</keyword>
<evidence type="ECO:0000256" key="9">
    <source>
        <dbReference type="ARBA" id="ARBA00023136"/>
    </source>
</evidence>
<evidence type="ECO:0000313" key="16">
    <source>
        <dbReference type="Proteomes" id="UP000594001"/>
    </source>
</evidence>
<feature type="transmembrane region" description="Helical" evidence="14">
    <location>
        <begin position="239"/>
        <end position="258"/>
    </location>
</feature>
<gene>
    <name evidence="14 15" type="primary">uppP</name>
    <name evidence="15" type="ORF">CPBP_00113</name>
</gene>
<keyword evidence="14" id="KW-0133">Cell shape</keyword>
<feature type="transmembrane region" description="Helical" evidence="14">
    <location>
        <begin position="77"/>
        <end position="102"/>
    </location>
</feature>
<dbReference type="GO" id="GO:0009252">
    <property type="term" value="P:peptidoglycan biosynthetic process"/>
    <property type="evidence" value="ECO:0007669"/>
    <property type="project" value="UniProtKB-KW"/>
</dbReference>
<keyword evidence="8 14" id="KW-1133">Transmembrane helix</keyword>
<feature type="transmembrane region" description="Helical" evidence="14">
    <location>
        <begin position="180"/>
        <end position="201"/>
    </location>
</feature>
<dbReference type="EMBL" id="CP054719">
    <property type="protein sequence ID" value="QOL19361.1"/>
    <property type="molecule type" value="Genomic_DNA"/>
</dbReference>